<name>A0AAE4NUB9_9EURY</name>
<sequence length="197" mass="21851">MFSGIVEAIGKARYSAGKLHVEVPFEVRPGDSVAVNGACLTVVDFDGKEATFDIGEETLARTNLREARVVNLERAMPASGRFNGHIVTGHVDCTVRFIAKRTSGNTTWMAFEMPPERWGVAEKGSIALNGVSLTVARVEESRFWIQVIPYTLEKTNLGLLRPGERVNYEIDVIARYVKEIIANSKWSREARLHGLFG</sequence>
<dbReference type="Proteomes" id="UP001245683">
    <property type="component" value="Unassembled WGS sequence"/>
</dbReference>
<dbReference type="Gene3D" id="2.40.30.20">
    <property type="match status" value="2"/>
</dbReference>
<dbReference type="InterPro" id="IPR001783">
    <property type="entry name" value="Lumazine-bd"/>
</dbReference>
<keyword evidence="6" id="KW-1185">Reference proteome</keyword>
<dbReference type="PROSITE" id="PS51177">
    <property type="entry name" value="LUMAZINE_BIND"/>
    <property type="match status" value="2"/>
</dbReference>
<gene>
    <name evidence="5" type="ORF">RBI02_02890</name>
</gene>
<dbReference type="GO" id="GO:0009231">
    <property type="term" value="P:riboflavin biosynthetic process"/>
    <property type="evidence" value="ECO:0007669"/>
    <property type="project" value="TreeGrafter"/>
</dbReference>
<keyword evidence="1" id="KW-0677">Repeat</keyword>
<dbReference type="EC" id="2.5.1.9" evidence="2"/>
<keyword evidence="5" id="KW-0808">Transferase</keyword>
<comment type="caution">
    <text evidence="5">The sequence shown here is derived from an EMBL/GenBank/DDBJ whole genome shotgun (WGS) entry which is preliminary data.</text>
</comment>
<feature type="repeat" description="Lumazine-binding" evidence="3">
    <location>
        <begin position="1"/>
        <end position="85"/>
    </location>
</feature>
<dbReference type="PIRSF" id="PIRSF000498">
    <property type="entry name" value="Riboflavin_syn_A"/>
    <property type="match status" value="1"/>
</dbReference>
<accession>A0AAE4NUB9</accession>
<proteinExistence type="predicted"/>
<dbReference type="InterPro" id="IPR026017">
    <property type="entry name" value="Lumazine-bd_dom"/>
</dbReference>
<evidence type="ECO:0000313" key="5">
    <source>
        <dbReference type="EMBL" id="MDV3103496.1"/>
    </source>
</evidence>
<dbReference type="GO" id="GO:0004746">
    <property type="term" value="F:riboflavin synthase activity"/>
    <property type="evidence" value="ECO:0007669"/>
    <property type="project" value="UniProtKB-UniRule"/>
</dbReference>
<evidence type="ECO:0000259" key="4">
    <source>
        <dbReference type="PROSITE" id="PS51177"/>
    </source>
</evidence>
<evidence type="ECO:0000256" key="1">
    <source>
        <dbReference type="ARBA" id="ARBA00022737"/>
    </source>
</evidence>
<evidence type="ECO:0000256" key="2">
    <source>
        <dbReference type="NCBIfam" id="TIGR00187"/>
    </source>
</evidence>
<dbReference type="AlphaFoldDB" id="A0AAE4NUB9"/>
<feature type="domain" description="Lumazine-binding" evidence="4">
    <location>
        <begin position="1"/>
        <end position="85"/>
    </location>
</feature>
<organism evidence="5 6">
    <name type="scientific">Thermococcus waiotapuensis</name>
    <dbReference type="NCBI Taxonomy" id="90909"/>
    <lineage>
        <taxon>Archaea</taxon>
        <taxon>Methanobacteriati</taxon>
        <taxon>Methanobacteriota</taxon>
        <taxon>Thermococci</taxon>
        <taxon>Thermococcales</taxon>
        <taxon>Thermococcaceae</taxon>
        <taxon>Thermococcus</taxon>
    </lineage>
</organism>
<dbReference type="SUPFAM" id="SSF63380">
    <property type="entry name" value="Riboflavin synthase domain-like"/>
    <property type="match status" value="2"/>
</dbReference>
<dbReference type="NCBIfam" id="NF006767">
    <property type="entry name" value="PRK09289.1"/>
    <property type="match status" value="1"/>
</dbReference>
<dbReference type="InterPro" id="IPR023366">
    <property type="entry name" value="ATP_synth_asu-like_sf"/>
</dbReference>
<evidence type="ECO:0000313" key="6">
    <source>
        <dbReference type="Proteomes" id="UP001245683"/>
    </source>
</evidence>
<feature type="domain" description="Lumazine-binding" evidence="4">
    <location>
        <begin position="86"/>
        <end position="181"/>
    </location>
</feature>
<feature type="repeat" description="Lumazine-binding" evidence="3">
    <location>
        <begin position="86"/>
        <end position="181"/>
    </location>
</feature>
<protein>
    <recommendedName>
        <fullName evidence="2">Riboflavin synthase</fullName>
        <ecNumber evidence="2">2.5.1.9</ecNumber>
    </recommendedName>
</protein>
<dbReference type="RefSeq" id="WP_315340997.1">
    <property type="nucleotide sequence ID" value="NZ_JAVDZE010000001.1"/>
</dbReference>
<dbReference type="PANTHER" id="PTHR21098">
    <property type="entry name" value="RIBOFLAVIN SYNTHASE ALPHA CHAIN"/>
    <property type="match status" value="1"/>
</dbReference>
<dbReference type="PANTHER" id="PTHR21098:SF0">
    <property type="entry name" value="RIBOFLAVIN SYNTHASE"/>
    <property type="match status" value="1"/>
</dbReference>
<dbReference type="InterPro" id="IPR017938">
    <property type="entry name" value="Riboflavin_synthase-like_b-brl"/>
</dbReference>
<dbReference type="Pfam" id="PF00677">
    <property type="entry name" value="Lum_binding"/>
    <property type="match status" value="2"/>
</dbReference>
<dbReference type="EMBL" id="JAVDZE010000001">
    <property type="protein sequence ID" value="MDV3103496.1"/>
    <property type="molecule type" value="Genomic_DNA"/>
</dbReference>
<evidence type="ECO:0000256" key="3">
    <source>
        <dbReference type="PROSITE-ProRule" id="PRU00524"/>
    </source>
</evidence>
<dbReference type="NCBIfam" id="TIGR00187">
    <property type="entry name" value="ribE"/>
    <property type="match status" value="1"/>
</dbReference>
<reference evidence="5 6" key="1">
    <citation type="submission" date="2023-08" db="EMBL/GenBank/DDBJ databases">
        <title>Draft genome sequence of Thermococcus waiotapuensis WT1T, a thermophilic sulphur-dependent archaeon from order Thermococcales.</title>
        <authorList>
            <person name="Manners S.H."/>
            <person name="Carere C.R."/>
            <person name="Dhami M.K."/>
            <person name="Dobson R.C.J."/>
            <person name="Stott M.B."/>
        </authorList>
    </citation>
    <scope>NUCLEOTIDE SEQUENCE [LARGE SCALE GENOMIC DNA]</scope>
    <source>
        <strain evidence="5 6">WT1</strain>
    </source>
</reference>
<dbReference type="CDD" id="cd00402">
    <property type="entry name" value="Riboflavin_synthase_like"/>
    <property type="match status" value="1"/>
</dbReference>